<dbReference type="AlphaFoldDB" id="A0AA44BF59"/>
<comment type="caution">
    <text evidence="1">The sequence shown here is derived from an EMBL/GenBank/DDBJ whole genome shotgun (WGS) entry which is preliminary data.</text>
</comment>
<reference evidence="1 2" key="1">
    <citation type="submission" date="2019-04" db="EMBL/GenBank/DDBJ databases">
        <title>Isachenkonia alkalipeptolytica gen. nov. sp. nov. a new anaerobic, alkiliphilic organothrophic bacterium capable to reduce synthesized ferrihydrite isolated from a soda lake.</title>
        <authorList>
            <person name="Toshchakov S.V."/>
            <person name="Zavarzina D.G."/>
            <person name="Zhilina T.N."/>
            <person name="Kostrikina N.A."/>
            <person name="Kublanov I.V."/>
        </authorList>
    </citation>
    <scope>NUCLEOTIDE SEQUENCE [LARGE SCALE GENOMIC DNA]</scope>
    <source>
        <strain evidence="1 2">Z-1701</strain>
    </source>
</reference>
<evidence type="ECO:0000313" key="2">
    <source>
        <dbReference type="Proteomes" id="UP000449710"/>
    </source>
</evidence>
<proteinExistence type="predicted"/>
<name>A0AA44BF59_9CLOT</name>
<dbReference type="RefSeq" id="WP_160723574.1">
    <property type="nucleotide sequence ID" value="NZ_SUMG01000041.1"/>
</dbReference>
<gene>
    <name evidence="1" type="ORF">ISALK_14375</name>
</gene>
<organism evidence="1 2">
    <name type="scientific">Isachenkonia alkalipeptolytica</name>
    <dbReference type="NCBI Taxonomy" id="2565777"/>
    <lineage>
        <taxon>Bacteria</taxon>
        <taxon>Bacillati</taxon>
        <taxon>Bacillota</taxon>
        <taxon>Clostridia</taxon>
        <taxon>Eubacteriales</taxon>
        <taxon>Clostridiaceae</taxon>
        <taxon>Isachenkonia</taxon>
    </lineage>
</organism>
<sequence length="78" mass="9471">MEYLDIKKLAKMMKTDEYKNFTDEEHDKHQEQRQRAGVYYLDQLAAEYNGINDRLKSETDPEKRKELQIKKDFIESLK</sequence>
<evidence type="ECO:0000313" key="1">
    <source>
        <dbReference type="EMBL" id="NBG89668.1"/>
    </source>
</evidence>
<dbReference type="Proteomes" id="UP000449710">
    <property type="component" value="Unassembled WGS sequence"/>
</dbReference>
<accession>A0AA44BF59</accession>
<keyword evidence="2" id="KW-1185">Reference proteome</keyword>
<dbReference type="EMBL" id="SUMG01000041">
    <property type="protein sequence ID" value="NBG89668.1"/>
    <property type="molecule type" value="Genomic_DNA"/>
</dbReference>
<protein>
    <submittedName>
        <fullName evidence="1">Uncharacterized protein</fullName>
    </submittedName>
</protein>